<comment type="caution">
    <text evidence="9">The sequence shown here is derived from an EMBL/GenBank/DDBJ whole genome shotgun (WGS) entry which is preliminary data.</text>
</comment>
<accession>A0A9D1CZ99</accession>
<gene>
    <name evidence="9" type="primary">mreD</name>
    <name evidence="9" type="ORF">IAB27_01015</name>
</gene>
<evidence type="ECO:0000313" key="10">
    <source>
        <dbReference type="Proteomes" id="UP000886786"/>
    </source>
</evidence>
<evidence type="ECO:0000256" key="5">
    <source>
        <dbReference type="ARBA" id="ARBA00022960"/>
    </source>
</evidence>
<evidence type="ECO:0000256" key="3">
    <source>
        <dbReference type="ARBA" id="ARBA00022475"/>
    </source>
</evidence>
<dbReference type="AlphaFoldDB" id="A0A9D1CZ99"/>
<keyword evidence="7 8" id="KW-0472">Membrane</keyword>
<evidence type="ECO:0000256" key="2">
    <source>
        <dbReference type="ARBA" id="ARBA00007776"/>
    </source>
</evidence>
<comment type="similarity">
    <text evidence="2">Belongs to the MreD family.</text>
</comment>
<keyword evidence="4 8" id="KW-0812">Transmembrane</keyword>
<keyword evidence="6 8" id="KW-1133">Transmembrane helix</keyword>
<dbReference type="GO" id="GO:0005886">
    <property type="term" value="C:plasma membrane"/>
    <property type="evidence" value="ECO:0007669"/>
    <property type="project" value="UniProtKB-SubCell"/>
</dbReference>
<dbReference type="InterPro" id="IPR007227">
    <property type="entry name" value="Cell_shape_determining_MreD"/>
</dbReference>
<reference evidence="9" key="2">
    <citation type="journal article" date="2021" name="PeerJ">
        <title>Extensive microbial diversity within the chicken gut microbiome revealed by metagenomics and culture.</title>
        <authorList>
            <person name="Gilroy R."/>
            <person name="Ravi A."/>
            <person name="Getino M."/>
            <person name="Pursley I."/>
            <person name="Horton D.L."/>
            <person name="Alikhan N.F."/>
            <person name="Baker D."/>
            <person name="Gharbi K."/>
            <person name="Hall N."/>
            <person name="Watson M."/>
            <person name="Adriaenssens E.M."/>
            <person name="Foster-Nyarko E."/>
            <person name="Jarju S."/>
            <person name="Secka A."/>
            <person name="Antonio M."/>
            <person name="Oren A."/>
            <person name="Chaudhuri R.R."/>
            <person name="La Ragione R."/>
            <person name="Hildebrand F."/>
            <person name="Pallen M.J."/>
        </authorList>
    </citation>
    <scope>NUCLEOTIDE SEQUENCE</scope>
    <source>
        <strain evidence="9">CHK147-3167</strain>
    </source>
</reference>
<feature type="transmembrane region" description="Helical" evidence="8">
    <location>
        <begin position="62"/>
        <end position="81"/>
    </location>
</feature>
<evidence type="ECO:0000256" key="1">
    <source>
        <dbReference type="ARBA" id="ARBA00004651"/>
    </source>
</evidence>
<protein>
    <submittedName>
        <fullName evidence="9">Rod shape-determining protein MreD</fullName>
    </submittedName>
</protein>
<evidence type="ECO:0000256" key="6">
    <source>
        <dbReference type="ARBA" id="ARBA00022989"/>
    </source>
</evidence>
<feature type="transmembrane region" description="Helical" evidence="8">
    <location>
        <begin position="126"/>
        <end position="150"/>
    </location>
</feature>
<dbReference type="Proteomes" id="UP000886786">
    <property type="component" value="Unassembled WGS sequence"/>
</dbReference>
<dbReference type="Pfam" id="PF04093">
    <property type="entry name" value="MreD"/>
    <property type="match status" value="1"/>
</dbReference>
<evidence type="ECO:0000256" key="8">
    <source>
        <dbReference type="SAM" id="Phobius"/>
    </source>
</evidence>
<keyword evidence="3" id="KW-1003">Cell membrane</keyword>
<evidence type="ECO:0000256" key="7">
    <source>
        <dbReference type="ARBA" id="ARBA00023136"/>
    </source>
</evidence>
<reference evidence="9" key="1">
    <citation type="submission" date="2020-10" db="EMBL/GenBank/DDBJ databases">
        <authorList>
            <person name="Gilroy R."/>
        </authorList>
    </citation>
    <scope>NUCLEOTIDE SEQUENCE</scope>
    <source>
        <strain evidence="9">CHK147-3167</strain>
    </source>
</reference>
<comment type="subcellular location">
    <subcellularLocation>
        <location evidence="1">Cell membrane</location>
        <topology evidence="1">Multi-pass membrane protein</topology>
    </subcellularLocation>
</comment>
<feature type="transmembrane region" description="Helical" evidence="8">
    <location>
        <begin position="93"/>
        <end position="114"/>
    </location>
</feature>
<name>A0A9D1CZ99_9FIRM</name>
<dbReference type="NCBIfam" id="TIGR03426">
    <property type="entry name" value="shape_MreD"/>
    <property type="match status" value="1"/>
</dbReference>
<keyword evidence="5" id="KW-0133">Cell shape</keyword>
<dbReference type="EMBL" id="DVFV01000024">
    <property type="protein sequence ID" value="HIQ90196.1"/>
    <property type="molecule type" value="Genomic_DNA"/>
</dbReference>
<dbReference type="GO" id="GO:0008360">
    <property type="term" value="P:regulation of cell shape"/>
    <property type="evidence" value="ECO:0007669"/>
    <property type="project" value="UniProtKB-KW"/>
</dbReference>
<evidence type="ECO:0000256" key="4">
    <source>
        <dbReference type="ARBA" id="ARBA00022692"/>
    </source>
</evidence>
<sequence>MKIVILIVSFILESVMSNFFPVNSFFASLFSLTALIVIYPLFDGDNFKYFRYAFLLGFAYDLIYTDTIIFQAFLFLIIAYLVTILRKMLSDNLLNLVIVTLICIASYRTINYFALVITGNLDFNLLTWIASIYNSVILNVIYCLAIGWIVNRIMRKKRRYRF</sequence>
<feature type="transmembrane region" description="Helical" evidence="8">
    <location>
        <begin position="20"/>
        <end position="42"/>
    </location>
</feature>
<organism evidence="9 10">
    <name type="scientific">Candidatus Coprosoma intestinipullorum</name>
    <dbReference type="NCBI Taxonomy" id="2840752"/>
    <lineage>
        <taxon>Bacteria</taxon>
        <taxon>Bacillati</taxon>
        <taxon>Bacillota</taxon>
        <taxon>Bacillota incertae sedis</taxon>
        <taxon>Candidatus Coprosoma</taxon>
    </lineage>
</organism>
<evidence type="ECO:0000313" key="9">
    <source>
        <dbReference type="EMBL" id="HIQ90196.1"/>
    </source>
</evidence>
<proteinExistence type="inferred from homology"/>